<dbReference type="InterPro" id="IPR011767">
    <property type="entry name" value="GLR_AS"/>
</dbReference>
<dbReference type="InterPro" id="IPR036249">
    <property type="entry name" value="Thioredoxin-like_sf"/>
</dbReference>
<keyword evidence="1" id="KW-1133">Transmembrane helix</keyword>
<dbReference type="Proteomes" id="UP001209681">
    <property type="component" value="Unassembled WGS sequence"/>
</dbReference>
<dbReference type="PROSITE" id="PS51354">
    <property type="entry name" value="GLUTAREDOXIN_2"/>
    <property type="match status" value="1"/>
</dbReference>
<dbReference type="InterPro" id="IPR038354">
    <property type="entry name" value="VKOR_sf"/>
</dbReference>
<feature type="transmembrane region" description="Helical" evidence="1">
    <location>
        <begin position="81"/>
        <end position="105"/>
    </location>
</feature>
<feature type="transmembrane region" description="Helical" evidence="1">
    <location>
        <begin position="112"/>
        <end position="132"/>
    </location>
</feature>
<protein>
    <submittedName>
        <fullName evidence="2">DsbA family protein</fullName>
    </submittedName>
</protein>
<dbReference type="EMBL" id="JAPFPW010000020">
    <property type="protein sequence ID" value="MCW7755043.1"/>
    <property type="molecule type" value="Genomic_DNA"/>
</dbReference>
<accession>A0ABT3NC63</accession>
<dbReference type="Gene3D" id="1.20.1440.130">
    <property type="entry name" value="VKOR domain"/>
    <property type="match status" value="1"/>
</dbReference>
<keyword evidence="3" id="KW-1185">Reference proteome</keyword>
<organism evidence="2 3">
    <name type="scientific">Desulfobotulus pelophilus</name>
    <dbReference type="NCBI Taxonomy" id="2823377"/>
    <lineage>
        <taxon>Bacteria</taxon>
        <taxon>Pseudomonadati</taxon>
        <taxon>Thermodesulfobacteriota</taxon>
        <taxon>Desulfobacteria</taxon>
        <taxon>Desulfobacterales</taxon>
        <taxon>Desulfobacteraceae</taxon>
        <taxon>Desulfobotulus</taxon>
    </lineage>
</organism>
<reference evidence="2 3" key="1">
    <citation type="submission" date="2022-11" db="EMBL/GenBank/DDBJ databases">
        <title>Desulfobotulus tamanensis H1 sp. nov. - anaerobic, alkaliphilic, sulphate reducing bacterium isolated from terrestrial mud volcano.</title>
        <authorList>
            <person name="Frolova A."/>
            <person name="Merkel A.Y."/>
            <person name="Slobodkin A.I."/>
        </authorList>
    </citation>
    <scope>NUCLEOTIDE SEQUENCE [LARGE SCALE GENOMIC DNA]</scope>
    <source>
        <strain evidence="2 3">H1</strain>
    </source>
</reference>
<gene>
    <name evidence="2" type="ORF">OOT00_13710</name>
</gene>
<feature type="transmembrane region" description="Helical" evidence="1">
    <location>
        <begin position="54"/>
        <end position="75"/>
    </location>
</feature>
<dbReference type="CDD" id="cd02972">
    <property type="entry name" value="DsbA_family"/>
    <property type="match status" value="1"/>
</dbReference>
<name>A0ABT3NC63_9BACT</name>
<sequence>MIQKICHLLVVTALCFSAWIATNDLFALPFFLSASSVTGCETACAALHESSIGILYGIPLSLLGFLGLLVFWILRIRGLKAISFLILSAMVGAEFYLILLQFFYFREFCSSCLVFAAMVFTVYAMILVQDFFLKPPVLFRELPLQLFPAFVFMLVLHMVLFPPFFPDRILAEGLPLCLTEKKPDVDSIRIEVFVSPDCPYCEAAVSYLSSILYGKNRKASIRIKHVGLNGQSRRKAIENVAMGIYGDLSPAALKMAECYIMQNEKELAAIQDGQLQTPVIRMVGDGDSRYFTGWTSRNQEQIAEILNERMPDRNRPAGSVDWFHNRLPTGDTVLCPSTGAPSDKGVCGF</sequence>
<proteinExistence type="predicted"/>
<dbReference type="RefSeq" id="WP_265425958.1">
    <property type="nucleotide sequence ID" value="NZ_JAPFPW010000020.1"/>
</dbReference>
<evidence type="ECO:0000313" key="3">
    <source>
        <dbReference type="Proteomes" id="UP001209681"/>
    </source>
</evidence>
<comment type="caution">
    <text evidence="2">The sequence shown here is derived from an EMBL/GenBank/DDBJ whole genome shotgun (WGS) entry which is preliminary data.</text>
</comment>
<evidence type="ECO:0000256" key="1">
    <source>
        <dbReference type="SAM" id="Phobius"/>
    </source>
</evidence>
<feature type="transmembrane region" description="Helical" evidence="1">
    <location>
        <begin position="144"/>
        <end position="165"/>
    </location>
</feature>
<keyword evidence="1" id="KW-0472">Membrane</keyword>
<evidence type="ECO:0000313" key="2">
    <source>
        <dbReference type="EMBL" id="MCW7755043.1"/>
    </source>
</evidence>
<keyword evidence="1" id="KW-0812">Transmembrane</keyword>
<dbReference type="SUPFAM" id="SSF52833">
    <property type="entry name" value="Thioredoxin-like"/>
    <property type="match status" value="1"/>
</dbReference>
<dbReference type="PROSITE" id="PS00195">
    <property type="entry name" value="GLUTAREDOXIN_1"/>
    <property type="match status" value="1"/>
</dbReference>